<organism evidence="1 2">
    <name type="scientific">Polyplosphaeria fusca</name>
    <dbReference type="NCBI Taxonomy" id="682080"/>
    <lineage>
        <taxon>Eukaryota</taxon>
        <taxon>Fungi</taxon>
        <taxon>Dikarya</taxon>
        <taxon>Ascomycota</taxon>
        <taxon>Pezizomycotina</taxon>
        <taxon>Dothideomycetes</taxon>
        <taxon>Pleosporomycetidae</taxon>
        <taxon>Pleosporales</taxon>
        <taxon>Tetraplosphaeriaceae</taxon>
        <taxon>Polyplosphaeria</taxon>
    </lineage>
</organism>
<evidence type="ECO:0000313" key="2">
    <source>
        <dbReference type="Proteomes" id="UP000799444"/>
    </source>
</evidence>
<name>A0A9P4QY20_9PLEO</name>
<dbReference type="Proteomes" id="UP000799444">
    <property type="component" value="Unassembled WGS sequence"/>
</dbReference>
<dbReference type="AlphaFoldDB" id="A0A9P4QY20"/>
<reference evidence="1" key="1">
    <citation type="journal article" date="2020" name="Stud. Mycol.">
        <title>101 Dothideomycetes genomes: a test case for predicting lifestyles and emergence of pathogens.</title>
        <authorList>
            <person name="Haridas S."/>
            <person name="Albert R."/>
            <person name="Binder M."/>
            <person name="Bloem J."/>
            <person name="Labutti K."/>
            <person name="Salamov A."/>
            <person name="Andreopoulos B."/>
            <person name="Baker S."/>
            <person name="Barry K."/>
            <person name="Bills G."/>
            <person name="Bluhm B."/>
            <person name="Cannon C."/>
            <person name="Castanera R."/>
            <person name="Culley D."/>
            <person name="Daum C."/>
            <person name="Ezra D."/>
            <person name="Gonzalez J."/>
            <person name="Henrissat B."/>
            <person name="Kuo A."/>
            <person name="Liang C."/>
            <person name="Lipzen A."/>
            <person name="Lutzoni F."/>
            <person name="Magnuson J."/>
            <person name="Mondo S."/>
            <person name="Nolan M."/>
            <person name="Ohm R."/>
            <person name="Pangilinan J."/>
            <person name="Park H.-J."/>
            <person name="Ramirez L."/>
            <person name="Alfaro M."/>
            <person name="Sun H."/>
            <person name="Tritt A."/>
            <person name="Yoshinaga Y."/>
            <person name="Zwiers L.-H."/>
            <person name="Turgeon B."/>
            <person name="Goodwin S."/>
            <person name="Spatafora J."/>
            <person name="Crous P."/>
            <person name="Grigoriev I."/>
        </authorList>
    </citation>
    <scope>NUCLEOTIDE SEQUENCE</scope>
    <source>
        <strain evidence="1">CBS 125425</strain>
    </source>
</reference>
<sequence>MIAVRSSPLSTHSTLLPDVLLHPTYSHNANSALGPSLSRSEIQDRDVQPWCGTMPLRREGRGRGTLQATMHAEELASAALWCENVEKGGRSKQKQATAPRGIDARSFILGKGEFVLQGGQVGGQREGIAISRGCVVGFFAVCDWLGPKHEAWVSRAVLAVRRLGLIMVFFTVSSFSEDADEQRRRTSHRAIAAEFSIPPNEWRPMPGWILASLGESWRVVVGRGAHERY</sequence>
<evidence type="ECO:0000313" key="1">
    <source>
        <dbReference type="EMBL" id="KAF2732996.1"/>
    </source>
</evidence>
<proteinExistence type="predicted"/>
<comment type="caution">
    <text evidence="1">The sequence shown here is derived from an EMBL/GenBank/DDBJ whole genome shotgun (WGS) entry which is preliminary data.</text>
</comment>
<gene>
    <name evidence="1" type="ORF">EJ04DRAFT_297654</name>
</gene>
<dbReference type="EMBL" id="ML996168">
    <property type="protein sequence ID" value="KAF2732996.1"/>
    <property type="molecule type" value="Genomic_DNA"/>
</dbReference>
<keyword evidence="2" id="KW-1185">Reference proteome</keyword>
<protein>
    <submittedName>
        <fullName evidence="1">Uncharacterized protein</fullName>
    </submittedName>
</protein>
<accession>A0A9P4QY20</accession>